<organism evidence="1 2">
    <name type="scientific">Angomonas deanei</name>
    <dbReference type="NCBI Taxonomy" id="59799"/>
    <lineage>
        <taxon>Eukaryota</taxon>
        <taxon>Discoba</taxon>
        <taxon>Euglenozoa</taxon>
        <taxon>Kinetoplastea</taxon>
        <taxon>Metakinetoplastina</taxon>
        <taxon>Trypanosomatida</taxon>
        <taxon>Trypanosomatidae</taxon>
        <taxon>Strigomonadinae</taxon>
        <taxon>Angomonas</taxon>
    </lineage>
</organism>
<evidence type="ECO:0000313" key="1">
    <source>
        <dbReference type="EMBL" id="CAD2219475.1"/>
    </source>
</evidence>
<sequence length="118" mass="13844">MPPVVENPNKEAEIELLENDPVFMALFYRHVAHCPPHGPFRSYSAITLVERARREKHTFLSNNNNNEEKDFSYLNCANVLTMMERYYNMKHLAAWPIFYVPCRITSSDVTAYMAKQKE</sequence>
<accession>A0A7G2CJC1</accession>
<dbReference type="EMBL" id="LR877158">
    <property type="protein sequence ID" value="CAD2219475.1"/>
    <property type="molecule type" value="Genomic_DNA"/>
</dbReference>
<dbReference type="VEuPathDB" id="TriTrypDB:ADEAN_000698200"/>
<dbReference type="Proteomes" id="UP000515908">
    <property type="component" value="Chromosome 14"/>
</dbReference>
<protein>
    <submittedName>
        <fullName evidence="1">Uncharacterized protein</fullName>
    </submittedName>
</protein>
<dbReference type="AlphaFoldDB" id="A0A7G2CJC1"/>
<keyword evidence="2" id="KW-1185">Reference proteome</keyword>
<name>A0A7G2CJC1_9TRYP</name>
<reference evidence="1 2" key="1">
    <citation type="submission" date="2020-08" db="EMBL/GenBank/DDBJ databases">
        <authorList>
            <person name="Newling K."/>
            <person name="Davey J."/>
            <person name="Forrester S."/>
        </authorList>
    </citation>
    <scope>NUCLEOTIDE SEQUENCE [LARGE SCALE GENOMIC DNA]</scope>
    <source>
        <strain evidence="2">Crithidia deanei Carvalho (ATCC PRA-265)</strain>
    </source>
</reference>
<gene>
    <name evidence="1" type="ORF">ADEAN_000698200</name>
</gene>
<proteinExistence type="predicted"/>
<evidence type="ECO:0000313" key="2">
    <source>
        <dbReference type="Proteomes" id="UP000515908"/>
    </source>
</evidence>